<dbReference type="Gene3D" id="1.20.1270.60">
    <property type="entry name" value="Arfaptin homology (AH) domain/BAR domain"/>
    <property type="match status" value="1"/>
</dbReference>
<name>A0AAV0U9U0_HYABA</name>
<protein>
    <recommendedName>
        <fullName evidence="3">BAR domain-containing protein</fullName>
    </recommendedName>
</protein>
<evidence type="ECO:0000313" key="1">
    <source>
        <dbReference type="EMBL" id="CAI5733612.1"/>
    </source>
</evidence>
<dbReference type="SUPFAM" id="SSF103657">
    <property type="entry name" value="BAR/IMD domain-like"/>
    <property type="match status" value="1"/>
</dbReference>
<dbReference type="Proteomes" id="UP001162031">
    <property type="component" value="Unassembled WGS sequence"/>
</dbReference>
<keyword evidence="2" id="KW-1185">Reference proteome</keyword>
<sequence>MAFLMPWRREHGAIAEEQVEPVERDGGGSCPLLGGDDIPLSPDVPSHQIRDVRCIDNGALGSAKKRSLTQRIRSRKNRFVQHVLVTCRLVDPSRDLTFKQELSSSNVAIEKLTTIRNSVCAYSASLVGLSTAICCFTGNSARLRDGSQDALANVAVEGSKILECSLVFNDQVEKSVLAKIDHRIAELERVHFLMTERAKLVVDVEYAERVLTLEQQRGTVNRIAERKHALQAAQLECDRMTQFIVEQLKFVHPNRDTDVFELFQEYAQLVAQFFRRGVDLVNGAAPSK</sequence>
<comment type="caution">
    <text evidence="1">The sequence shown here is derived from an EMBL/GenBank/DDBJ whole genome shotgun (WGS) entry which is preliminary data.</text>
</comment>
<accession>A0AAV0U9U0</accession>
<proteinExistence type="predicted"/>
<organism evidence="1 2">
    <name type="scientific">Hyaloperonospora brassicae</name>
    <name type="common">Brassica downy mildew</name>
    <name type="synonym">Peronospora brassicae</name>
    <dbReference type="NCBI Taxonomy" id="162125"/>
    <lineage>
        <taxon>Eukaryota</taxon>
        <taxon>Sar</taxon>
        <taxon>Stramenopiles</taxon>
        <taxon>Oomycota</taxon>
        <taxon>Peronosporomycetes</taxon>
        <taxon>Peronosporales</taxon>
        <taxon>Peronosporaceae</taxon>
        <taxon>Hyaloperonospora</taxon>
    </lineage>
</organism>
<dbReference type="InterPro" id="IPR027267">
    <property type="entry name" value="AH/BAR_dom_sf"/>
</dbReference>
<evidence type="ECO:0008006" key="3">
    <source>
        <dbReference type="Google" id="ProtNLM"/>
    </source>
</evidence>
<evidence type="ECO:0000313" key="2">
    <source>
        <dbReference type="Proteomes" id="UP001162031"/>
    </source>
</evidence>
<dbReference type="EMBL" id="CANTFL010001207">
    <property type="protein sequence ID" value="CAI5733612.1"/>
    <property type="molecule type" value="Genomic_DNA"/>
</dbReference>
<reference evidence="1" key="1">
    <citation type="submission" date="2022-12" db="EMBL/GenBank/DDBJ databases">
        <authorList>
            <person name="Webb A."/>
        </authorList>
    </citation>
    <scope>NUCLEOTIDE SEQUENCE</scope>
    <source>
        <strain evidence="1">Hp1</strain>
    </source>
</reference>
<dbReference type="AlphaFoldDB" id="A0AAV0U9U0"/>
<gene>
    <name evidence="1" type="ORF">HBR001_LOCUS5896</name>
</gene>